<organism evidence="1">
    <name type="scientific">Sesamum radiatum</name>
    <name type="common">Black benniseed</name>
    <dbReference type="NCBI Taxonomy" id="300843"/>
    <lineage>
        <taxon>Eukaryota</taxon>
        <taxon>Viridiplantae</taxon>
        <taxon>Streptophyta</taxon>
        <taxon>Embryophyta</taxon>
        <taxon>Tracheophyta</taxon>
        <taxon>Spermatophyta</taxon>
        <taxon>Magnoliopsida</taxon>
        <taxon>eudicotyledons</taxon>
        <taxon>Gunneridae</taxon>
        <taxon>Pentapetalae</taxon>
        <taxon>asterids</taxon>
        <taxon>lamiids</taxon>
        <taxon>Lamiales</taxon>
        <taxon>Pedaliaceae</taxon>
        <taxon>Sesamum</taxon>
    </lineage>
</organism>
<evidence type="ECO:0000313" key="1">
    <source>
        <dbReference type="EMBL" id="KAL0316457.1"/>
    </source>
</evidence>
<evidence type="ECO:0008006" key="2">
    <source>
        <dbReference type="Google" id="ProtNLM"/>
    </source>
</evidence>
<feature type="non-terminal residue" evidence="1">
    <location>
        <position position="1"/>
    </location>
</feature>
<dbReference type="AlphaFoldDB" id="A0AAW2LAT4"/>
<feature type="non-terminal residue" evidence="1">
    <location>
        <position position="80"/>
    </location>
</feature>
<protein>
    <recommendedName>
        <fullName evidence="2">Reverse transcriptase</fullName>
    </recommendedName>
</protein>
<dbReference type="EMBL" id="JACGWJ010000025">
    <property type="protein sequence ID" value="KAL0316457.1"/>
    <property type="molecule type" value="Genomic_DNA"/>
</dbReference>
<sequence>HITECIRSWKKDCDNILLAQELFTGYNQQNLPKRCALNVDLQKAYDTVEWDFLFATIRFFGLPEVFIQWVEECVNTPTFS</sequence>
<reference evidence="1" key="2">
    <citation type="journal article" date="2024" name="Plant">
        <title>Genomic evolution and insights into agronomic trait innovations of Sesamum species.</title>
        <authorList>
            <person name="Miao H."/>
            <person name="Wang L."/>
            <person name="Qu L."/>
            <person name="Liu H."/>
            <person name="Sun Y."/>
            <person name="Le M."/>
            <person name="Wang Q."/>
            <person name="Wei S."/>
            <person name="Zheng Y."/>
            <person name="Lin W."/>
            <person name="Duan Y."/>
            <person name="Cao H."/>
            <person name="Xiong S."/>
            <person name="Wang X."/>
            <person name="Wei L."/>
            <person name="Li C."/>
            <person name="Ma Q."/>
            <person name="Ju M."/>
            <person name="Zhao R."/>
            <person name="Li G."/>
            <person name="Mu C."/>
            <person name="Tian Q."/>
            <person name="Mei H."/>
            <person name="Zhang T."/>
            <person name="Gao T."/>
            <person name="Zhang H."/>
        </authorList>
    </citation>
    <scope>NUCLEOTIDE SEQUENCE</scope>
    <source>
        <strain evidence="1">G02</strain>
    </source>
</reference>
<reference evidence="1" key="1">
    <citation type="submission" date="2020-06" db="EMBL/GenBank/DDBJ databases">
        <authorList>
            <person name="Li T."/>
            <person name="Hu X."/>
            <person name="Zhang T."/>
            <person name="Song X."/>
            <person name="Zhang H."/>
            <person name="Dai N."/>
            <person name="Sheng W."/>
            <person name="Hou X."/>
            <person name="Wei L."/>
        </authorList>
    </citation>
    <scope>NUCLEOTIDE SEQUENCE</scope>
    <source>
        <strain evidence="1">G02</strain>
        <tissue evidence="1">Leaf</tissue>
    </source>
</reference>
<comment type="caution">
    <text evidence="1">The sequence shown here is derived from an EMBL/GenBank/DDBJ whole genome shotgun (WGS) entry which is preliminary data.</text>
</comment>
<gene>
    <name evidence="1" type="ORF">Sradi_5523900</name>
</gene>
<name>A0AAW2LAT4_SESRA</name>
<accession>A0AAW2LAT4</accession>
<proteinExistence type="predicted"/>